<dbReference type="PANTHER" id="PTHR43280">
    <property type="entry name" value="ARAC-FAMILY TRANSCRIPTIONAL REGULATOR"/>
    <property type="match status" value="1"/>
</dbReference>
<keyword evidence="4" id="KW-0472">Membrane</keyword>
<evidence type="ECO:0000313" key="7">
    <source>
        <dbReference type="Proteomes" id="UP000005697"/>
    </source>
</evidence>
<keyword evidence="2" id="KW-0238">DNA-binding</keyword>
<feature type="transmembrane region" description="Helical" evidence="4">
    <location>
        <begin position="184"/>
        <end position="201"/>
    </location>
</feature>
<dbReference type="EMBL" id="AEWX01000043">
    <property type="protein sequence ID" value="EGC18910.1"/>
    <property type="molecule type" value="Genomic_DNA"/>
</dbReference>
<feature type="domain" description="HTH araC/xylS-type" evidence="5">
    <location>
        <begin position="254"/>
        <end position="355"/>
    </location>
</feature>
<dbReference type="InterPro" id="IPR018060">
    <property type="entry name" value="HTH_AraC"/>
</dbReference>
<dbReference type="PROSITE" id="PS01124">
    <property type="entry name" value="HTH_ARAC_FAMILY_2"/>
    <property type="match status" value="1"/>
</dbReference>
<evidence type="ECO:0000313" key="6">
    <source>
        <dbReference type="EMBL" id="EGC18910.1"/>
    </source>
</evidence>
<dbReference type="eggNOG" id="COG2207">
    <property type="taxonomic scope" value="Bacteria"/>
</dbReference>
<dbReference type="HOGENOM" id="CLU_063396_0_0_10"/>
<keyword evidence="1" id="KW-0805">Transcription regulation</keyword>
<dbReference type="GO" id="GO:0043565">
    <property type="term" value="F:sequence-specific DNA binding"/>
    <property type="evidence" value="ECO:0007669"/>
    <property type="project" value="InterPro"/>
</dbReference>
<feature type="transmembrane region" description="Helical" evidence="4">
    <location>
        <begin position="45"/>
        <end position="66"/>
    </location>
</feature>
<keyword evidence="4" id="KW-1133">Transmembrane helix</keyword>
<evidence type="ECO:0000256" key="3">
    <source>
        <dbReference type="ARBA" id="ARBA00023163"/>
    </source>
</evidence>
<dbReference type="Proteomes" id="UP000005697">
    <property type="component" value="Unassembled WGS sequence"/>
</dbReference>
<dbReference type="GO" id="GO:0003700">
    <property type="term" value="F:DNA-binding transcription factor activity"/>
    <property type="evidence" value="ECO:0007669"/>
    <property type="project" value="InterPro"/>
</dbReference>
<gene>
    <name evidence="6" type="ORF">HMPREF9141_2603</name>
</gene>
<dbReference type="PANTHER" id="PTHR43280:SF2">
    <property type="entry name" value="HTH-TYPE TRANSCRIPTIONAL REGULATOR EXSA"/>
    <property type="match status" value="1"/>
</dbReference>
<dbReference type="SUPFAM" id="SSF46689">
    <property type="entry name" value="Homeodomain-like"/>
    <property type="match status" value="1"/>
</dbReference>
<organism evidence="6 7">
    <name type="scientific">Prevotella multiformis DSM 16608</name>
    <dbReference type="NCBI Taxonomy" id="888743"/>
    <lineage>
        <taxon>Bacteria</taxon>
        <taxon>Pseudomonadati</taxon>
        <taxon>Bacteroidota</taxon>
        <taxon>Bacteroidia</taxon>
        <taxon>Bacteroidales</taxon>
        <taxon>Prevotellaceae</taxon>
        <taxon>Prevotella</taxon>
    </lineage>
</organism>
<feature type="transmembrane region" description="Helical" evidence="4">
    <location>
        <begin position="207"/>
        <end position="228"/>
    </location>
</feature>
<reference evidence="6 7" key="1">
    <citation type="submission" date="2011-01" db="EMBL/GenBank/DDBJ databases">
        <authorList>
            <person name="Muzny D."/>
            <person name="Qin X."/>
            <person name="Deng J."/>
            <person name="Jiang H."/>
            <person name="Liu Y."/>
            <person name="Qu J."/>
            <person name="Song X.-Z."/>
            <person name="Zhang L."/>
            <person name="Thornton R."/>
            <person name="Coyle M."/>
            <person name="Francisco L."/>
            <person name="Jackson L."/>
            <person name="Javaid M."/>
            <person name="Korchina V."/>
            <person name="Kovar C."/>
            <person name="Mata R."/>
            <person name="Mathew T."/>
            <person name="Ngo R."/>
            <person name="Nguyen L."/>
            <person name="Nguyen N."/>
            <person name="Okwuonu G."/>
            <person name="Ongeri F."/>
            <person name="Pham C."/>
            <person name="Simmons D."/>
            <person name="Wilczek-Boney K."/>
            <person name="Hale W."/>
            <person name="Jakkamsetti A."/>
            <person name="Pham P."/>
            <person name="Ruth R."/>
            <person name="San Lucas F."/>
            <person name="Warren J."/>
            <person name="Zhang J."/>
            <person name="Zhao Z."/>
            <person name="Zhou C."/>
            <person name="Zhu D."/>
            <person name="Lee S."/>
            <person name="Bess C."/>
            <person name="Blankenburg K."/>
            <person name="Forbes L."/>
            <person name="Fu Q."/>
            <person name="Gubbala S."/>
            <person name="Hirani K."/>
            <person name="Jayaseelan J.C."/>
            <person name="Lara F."/>
            <person name="Munidasa M."/>
            <person name="Palculict T."/>
            <person name="Patil S."/>
            <person name="Pu L.-L."/>
            <person name="Saada N."/>
            <person name="Tang L."/>
            <person name="Weissenberger G."/>
            <person name="Zhu Y."/>
            <person name="Hemphill L."/>
            <person name="Shang Y."/>
            <person name="Youmans B."/>
            <person name="Ayvaz T."/>
            <person name="Ross M."/>
            <person name="Santibanez J."/>
            <person name="Aqrawi P."/>
            <person name="Gross S."/>
            <person name="Joshi V."/>
            <person name="Fowler G."/>
            <person name="Nazareth L."/>
            <person name="Reid J."/>
            <person name="Worley K."/>
            <person name="Petrosino J."/>
            <person name="Highlander S."/>
            <person name="Gibbs R."/>
        </authorList>
    </citation>
    <scope>NUCLEOTIDE SEQUENCE [LARGE SCALE GENOMIC DNA]</scope>
    <source>
        <strain evidence="6 7">DSM 16608</strain>
    </source>
</reference>
<dbReference type="Gene3D" id="1.10.10.60">
    <property type="entry name" value="Homeodomain-like"/>
    <property type="match status" value="2"/>
</dbReference>
<feature type="transmembrane region" description="Helical" evidence="4">
    <location>
        <begin position="12"/>
        <end position="33"/>
    </location>
</feature>
<sequence>MNSPLFDSIYYYILLYLTITPCIFALSLVFTVFPNHDADKCYRQARYAIATGLLLASALCFIHWYFRLREQSLYYSVAISLGALYPALVLFIMAFSSIIRQENIRPEHLERNFLPAIACIILLWGGGFGGSAIRLTLLVVVSTVFLTEIVILCRMMRKSLNRQTRTQKQQPSVNAFIQWLQRSMYWGIAIGVTGVAVMMVSKKVALLLLSGFAIYPCYLFVSLLNYAMHFEKEAQEQQPSARSRQQKKNRKIETDIRQWTSEKRYMKSQLTLNDVAHQLHTNRTYLSQYINMELNMPFGTWLSQLRLKEAKQMLAENASLSITEAALACGFSSVSNFSHLFTALEGMTPQQWRKKQGDKGKP</sequence>
<comment type="caution">
    <text evidence="6">The sequence shown here is derived from an EMBL/GenBank/DDBJ whole genome shotgun (WGS) entry which is preliminary data.</text>
</comment>
<dbReference type="SMART" id="SM00342">
    <property type="entry name" value="HTH_ARAC"/>
    <property type="match status" value="1"/>
</dbReference>
<evidence type="ECO:0000259" key="5">
    <source>
        <dbReference type="PROSITE" id="PS01124"/>
    </source>
</evidence>
<name>F0FAI6_9BACT</name>
<dbReference type="STRING" id="888743.HMPREF9141_2603"/>
<feature type="transmembrane region" description="Helical" evidence="4">
    <location>
        <begin position="72"/>
        <end position="99"/>
    </location>
</feature>
<dbReference type="Pfam" id="PF12833">
    <property type="entry name" value="HTH_18"/>
    <property type="match status" value="1"/>
</dbReference>
<proteinExistence type="predicted"/>
<keyword evidence="4" id="KW-0812">Transmembrane</keyword>
<dbReference type="PROSITE" id="PS00041">
    <property type="entry name" value="HTH_ARAC_FAMILY_1"/>
    <property type="match status" value="1"/>
</dbReference>
<dbReference type="InterPro" id="IPR009057">
    <property type="entry name" value="Homeodomain-like_sf"/>
</dbReference>
<dbReference type="InterPro" id="IPR018062">
    <property type="entry name" value="HTH_AraC-typ_CS"/>
</dbReference>
<feature type="transmembrane region" description="Helical" evidence="4">
    <location>
        <begin position="111"/>
        <end position="129"/>
    </location>
</feature>
<protein>
    <submittedName>
        <fullName evidence="6">Transcriptional regulator, AraC family</fullName>
    </submittedName>
</protein>
<evidence type="ECO:0000256" key="2">
    <source>
        <dbReference type="ARBA" id="ARBA00023125"/>
    </source>
</evidence>
<dbReference type="OrthoDB" id="1157591at2"/>
<evidence type="ECO:0000256" key="4">
    <source>
        <dbReference type="SAM" id="Phobius"/>
    </source>
</evidence>
<dbReference type="AlphaFoldDB" id="F0FAI6"/>
<accession>F0FAI6</accession>
<keyword evidence="7" id="KW-1185">Reference proteome</keyword>
<feature type="transmembrane region" description="Helical" evidence="4">
    <location>
        <begin position="135"/>
        <end position="153"/>
    </location>
</feature>
<keyword evidence="3" id="KW-0804">Transcription</keyword>
<evidence type="ECO:0000256" key="1">
    <source>
        <dbReference type="ARBA" id="ARBA00023015"/>
    </source>
</evidence>